<dbReference type="InterPro" id="IPR001245">
    <property type="entry name" value="Ser-Thr/Tyr_kinase_cat_dom"/>
</dbReference>
<dbReference type="Gene3D" id="2.30.30.40">
    <property type="entry name" value="SH3 Domains"/>
    <property type="match status" value="1"/>
</dbReference>
<dbReference type="Proteomes" id="UP000613580">
    <property type="component" value="Unassembled WGS sequence"/>
</dbReference>
<evidence type="ECO:0000256" key="7">
    <source>
        <dbReference type="PROSITE-ProRule" id="PRU00192"/>
    </source>
</evidence>
<dbReference type="AlphaFoldDB" id="A0A8H6TLX6"/>
<comment type="cofactor">
    <cofactor evidence="1">
        <name>Mg(2+)</name>
        <dbReference type="ChEBI" id="CHEBI:18420"/>
    </cofactor>
</comment>
<name>A0A8H6TLX6_MYCCL</name>
<protein>
    <recommendedName>
        <fullName evidence="3">mitogen-activated protein kinase kinase kinase</fullName>
        <ecNumber evidence="3">2.7.11.25</ecNumber>
    </recommendedName>
</protein>
<dbReference type="GO" id="GO:0004709">
    <property type="term" value="F:MAP kinase kinase kinase activity"/>
    <property type="evidence" value="ECO:0007669"/>
    <property type="project" value="UniProtKB-EC"/>
</dbReference>
<evidence type="ECO:0000256" key="8">
    <source>
        <dbReference type="SAM" id="MobiDB-lite"/>
    </source>
</evidence>
<dbReference type="PROSITE" id="PS00109">
    <property type="entry name" value="PROTEIN_KINASE_TYR"/>
    <property type="match status" value="1"/>
</dbReference>
<evidence type="ECO:0000313" key="11">
    <source>
        <dbReference type="EMBL" id="KAF7319102.1"/>
    </source>
</evidence>
<dbReference type="InterPro" id="IPR000719">
    <property type="entry name" value="Prot_kinase_dom"/>
</dbReference>
<evidence type="ECO:0000256" key="5">
    <source>
        <dbReference type="ARBA" id="ARBA00047559"/>
    </source>
</evidence>
<dbReference type="SUPFAM" id="SSF56112">
    <property type="entry name" value="Protein kinase-like (PK-like)"/>
    <property type="match status" value="1"/>
</dbReference>
<dbReference type="OrthoDB" id="10261027at2759"/>
<dbReference type="EC" id="2.7.11.25" evidence="3"/>
<evidence type="ECO:0000256" key="3">
    <source>
        <dbReference type="ARBA" id="ARBA00012406"/>
    </source>
</evidence>
<evidence type="ECO:0000256" key="2">
    <source>
        <dbReference type="ARBA" id="ARBA00006529"/>
    </source>
</evidence>
<proteinExistence type="inferred from homology"/>
<comment type="catalytic activity">
    <reaction evidence="6">
        <text>L-seryl-[protein] + ATP = O-phospho-L-seryl-[protein] + ADP + H(+)</text>
        <dbReference type="Rhea" id="RHEA:17989"/>
        <dbReference type="Rhea" id="RHEA-COMP:9863"/>
        <dbReference type="Rhea" id="RHEA-COMP:11604"/>
        <dbReference type="ChEBI" id="CHEBI:15378"/>
        <dbReference type="ChEBI" id="CHEBI:29999"/>
        <dbReference type="ChEBI" id="CHEBI:30616"/>
        <dbReference type="ChEBI" id="CHEBI:83421"/>
        <dbReference type="ChEBI" id="CHEBI:456216"/>
        <dbReference type="EC" id="2.7.11.25"/>
    </reaction>
</comment>
<dbReference type="InterPro" id="IPR051681">
    <property type="entry name" value="Ser/Thr_Kinases-Pseudokinases"/>
</dbReference>
<dbReference type="PROSITE" id="PS50011">
    <property type="entry name" value="PROTEIN_KINASE_DOM"/>
    <property type="match status" value="1"/>
</dbReference>
<evidence type="ECO:0000313" key="12">
    <source>
        <dbReference type="Proteomes" id="UP000613580"/>
    </source>
</evidence>
<keyword evidence="12" id="KW-1185">Reference proteome</keyword>
<accession>A0A8H6TLX6</accession>
<dbReference type="GO" id="GO:0005524">
    <property type="term" value="F:ATP binding"/>
    <property type="evidence" value="ECO:0007669"/>
    <property type="project" value="InterPro"/>
</dbReference>
<dbReference type="EMBL" id="JACAZE010000003">
    <property type="protein sequence ID" value="KAF7319102.1"/>
    <property type="molecule type" value="Genomic_DNA"/>
</dbReference>
<comment type="catalytic activity">
    <reaction evidence="5">
        <text>L-threonyl-[protein] + ATP = O-phospho-L-threonyl-[protein] + ADP + H(+)</text>
        <dbReference type="Rhea" id="RHEA:46608"/>
        <dbReference type="Rhea" id="RHEA-COMP:11060"/>
        <dbReference type="Rhea" id="RHEA-COMP:11605"/>
        <dbReference type="ChEBI" id="CHEBI:15378"/>
        <dbReference type="ChEBI" id="CHEBI:30013"/>
        <dbReference type="ChEBI" id="CHEBI:30616"/>
        <dbReference type="ChEBI" id="CHEBI:61977"/>
        <dbReference type="ChEBI" id="CHEBI:456216"/>
        <dbReference type="EC" id="2.7.11.25"/>
    </reaction>
</comment>
<evidence type="ECO:0000259" key="9">
    <source>
        <dbReference type="PROSITE" id="PS50002"/>
    </source>
</evidence>
<dbReference type="PROSITE" id="PS50002">
    <property type="entry name" value="SH3"/>
    <property type="match status" value="1"/>
</dbReference>
<organism evidence="11 12">
    <name type="scientific">Mycena chlorophos</name>
    <name type="common">Agaric fungus</name>
    <name type="synonym">Agaricus chlorophos</name>
    <dbReference type="NCBI Taxonomy" id="658473"/>
    <lineage>
        <taxon>Eukaryota</taxon>
        <taxon>Fungi</taxon>
        <taxon>Dikarya</taxon>
        <taxon>Basidiomycota</taxon>
        <taxon>Agaricomycotina</taxon>
        <taxon>Agaricomycetes</taxon>
        <taxon>Agaricomycetidae</taxon>
        <taxon>Agaricales</taxon>
        <taxon>Marasmiineae</taxon>
        <taxon>Mycenaceae</taxon>
        <taxon>Mycena</taxon>
    </lineage>
</organism>
<dbReference type="PANTHER" id="PTHR44329">
    <property type="entry name" value="SERINE/THREONINE-PROTEIN KINASE TNNI3K-RELATED"/>
    <property type="match status" value="1"/>
</dbReference>
<dbReference type="InterPro" id="IPR036028">
    <property type="entry name" value="SH3-like_dom_sf"/>
</dbReference>
<keyword evidence="11" id="KW-0418">Kinase</keyword>
<evidence type="ECO:0000256" key="1">
    <source>
        <dbReference type="ARBA" id="ARBA00001946"/>
    </source>
</evidence>
<feature type="region of interest" description="Disordered" evidence="8">
    <location>
        <begin position="694"/>
        <end position="715"/>
    </location>
</feature>
<gene>
    <name evidence="11" type="ORF">HMN09_00246500</name>
</gene>
<dbReference type="Pfam" id="PF07714">
    <property type="entry name" value="PK_Tyr_Ser-Thr"/>
    <property type="match status" value="1"/>
</dbReference>
<comment type="similarity">
    <text evidence="2">Belongs to the protein kinase superfamily. STE Ser/Thr protein kinase family. MAP kinase kinase kinase subfamily.</text>
</comment>
<dbReference type="InterPro" id="IPR001452">
    <property type="entry name" value="SH3_domain"/>
</dbReference>
<dbReference type="InterPro" id="IPR011009">
    <property type="entry name" value="Kinase-like_dom_sf"/>
</dbReference>
<evidence type="ECO:0000259" key="10">
    <source>
        <dbReference type="PROSITE" id="PS50011"/>
    </source>
</evidence>
<dbReference type="Pfam" id="PF07653">
    <property type="entry name" value="SH3_2"/>
    <property type="match status" value="1"/>
</dbReference>
<dbReference type="SUPFAM" id="SSF50044">
    <property type="entry name" value="SH3-domain"/>
    <property type="match status" value="1"/>
</dbReference>
<keyword evidence="11" id="KW-0808">Transferase</keyword>
<evidence type="ECO:0000256" key="4">
    <source>
        <dbReference type="ARBA" id="ARBA00022443"/>
    </source>
</evidence>
<feature type="domain" description="Protein kinase" evidence="10">
    <location>
        <begin position="233"/>
        <end position="497"/>
    </location>
</feature>
<dbReference type="Gene3D" id="1.10.510.10">
    <property type="entry name" value="Transferase(Phosphotransferase) domain 1"/>
    <property type="match status" value="1"/>
</dbReference>
<dbReference type="InterPro" id="IPR008266">
    <property type="entry name" value="Tyr_kinase_AS"/>
</dbReference>
<evidence type="ECO:0000256" key="6">
    <source>
        <dbReference type="ARBA" id="ARBA00048329"/>
    </source>
</evidence>
<comment type="caution">
    <text evidence="11">The sequence shown here is derived from an EMBL/GenBank/DDBJ whole genome shotgun (WGS) entry which is preliminary data.</text>
</comment>
<sequence>MVNARTGFHSAVWSLRQSGDQQRYIETNSASNSAPKKNHKHITAEASQQVCDWDLALPPLRCFYMADVRGRALMQPIYQSTVAFLTEQWLQLAGPERIDRVDARLLAGREGTALDVVVGHVERRQSLLKLALELGIERNDPRLRSTLDADQKRLSTSIQRYVLEDPMMQDAVLGLESGSAQTFLDALQTVLDEESFLLSQNRAALRQARRLLYKLSEKCHIVPSGLFIHGVLSREDHPSCGGGFGDVYRASYANRPVALKHMRHFLHGPSSDPREKTRFLREALVWRQLRHPHILPFLGLDKETFPASFSMVSPWMENGTVMKYLEKAGKQHIARLVHEIALGLQYLHSQHVVHGDLRGANILISSDHRACLADFGLSVWSNASTSMRSSTRAGSLYWMAPELIDPDRFSLGGRFIRTPASDIYAFGCTCVELYAGKPPFGTLPPPAVLFKTINGERLPRESAGSIPDELWTCVSTCWSENPSSRPHIDWVVERTLLSWEPIQRQRTSSPLPQRSTRPLPAVPQRLRSASEPIPSSDHVTTARINAVLDYVKLRDDCAAASNSAQSLSDVLLEWIAAAGSIAPTQVARAVVEQYQEAVDWQGQLARYISWIGIDVVDIPLLSHSSEEQPTYAEGLLADLLAANDQVVAALELYVAIAMPETQLERIPAAAQEASLSTPEIDDVRQLVEHPKPLMGLGSFSTREKPRATESAPTGDLSLPWNVQATQITPFGASSRDLQLDGTQPLHLGKAIRDYNASTSDPNCISFQQGDFLDVLRIGTPSNPWLVRKSDGSSGSVPPGFLSLVV</sequence>
<reference evidence="11" key="1">
    <citation type="submission" date="2020-05" db="EMBL/GenBank/DDBJ databases">
        <title>Mycena genomes resolve the evolution of fungal bioluminescence.</title>
        <authorList>
            <person name="Tsai I.J."/>
        </authorList>
    </citation>
    <scope>NUCLEOTIDE SEQUENCE</scope>
    <source>
        <strain evidence="11">110903Hualien_Pintung</strain>
    </source>
</reference>
<feature type="domain" description="SH3" evidence="9">
    <location>
        <begin position="743"/>
        <end position="805"/>
    </location>
</feature>
<keyword evidence="4 7" id="KW-0728">SH3 domain</keyword>
<dbReference type="SMART" id="SM00326">
    <property type="entry name" value="SH3"/>
    <property type="match status" value="1"/>
</dbReference>